<reference evidence="14 15" key="1">
    <citation type="journal article" date="2015" name="Microbiome">
        <title>Genomic resolution of linkages in carbon, nitrogen, and sulfur cycling among widespread estuary sediment bacteria.</title>
        <authorList>
            <person name="Baker B.J."/>
            <person name="Lazar C.S."/>
            <person name="Teske A.P."/>
            <person name="Dick G.J."/>
        </authorList>
    </citation>
    <scope>NUCLEOTIDE SEQUENCE [LARGE SCALE GENOMIC DNA]</scope>
    <source>
        <strain evidence="14">DG_24</strain>
    </source>
</reference>
<comment type="similarity">
    <text evidence="2 10 13">Belongs to the SecY/SEC61-alpha family.</text>
</comment>
<evidence type="ECO:0000256" key="8">
    <source>
        <dbReference type="ARBA" id="ARBA00023136"/>
    </source>
</evidence>
<sequence>MIQTFQNIFKIPELRRRILFTLALLIVYRLGAHVPSPGIDASALGAYLAQARGTLFGLYDMFVGGALRRATIFALGIMPYISASIIMQLLTPVVPYLERIQKEGEEGRKKITQYTRYGTVLLSLIQSYGISIFLEGLSASPGGTILPIVPNPGIPFRLLTMITLTSGTIFIMWLGEQISDRGIGNGISLIIFVGVLDSVPSDVLNTFNLVRVGMLGPIAMVFVAALMVAVTAAVVLMTQGQRRIPVQYAKRVIGRRMYGGQSTHIPLRINTAGVIPIIFAQSIMMFPGTISTFFSKSETAQAIAAWFDPGALLYSIVYAALIVFFTYFYTAIVFNPVDLADNMKKYGGFIPGIRPGARTAEYIDRVLTRITLPGAIFLAFVAILPFWLAKSVHVPFYFGGTALLIIVGVALDTVQQIESHLLMRHYEGFLRKGRIRGRR</sequence>
<dbReference type="GO" id="GO:0005886">
    <property type="term" value="C:plasma membrane"/>
    <property type="evidence" value="ECO:0007669"/>
    <property type="project" value="UniProtKB-SubCell"/>
</dbReference>
<evidence type="ECO:0000256" key="13">
    <source>
        <dbReference type="RuleBase" id="RU004349"/>
    </source>
</evidence>
<dbReference type="HAMAP" id="MF_01465">
    <property type="entry name" value="SecY"/>
    <property type="match status" value="1"/>
</dbReference>
<dbReference type="STRING" id="1703770.AMJ39_00650"/>
<keyword evidence="7 10" id="KW-0811">Translocation</keyword>
<keyword evidence="8 10" id="KW-0472">Membrane</keyword>
<feature type="transmembrane region" description="Helical" evidence="10">
    <location>
        <begin position="394"/>
        <end position="414"/>
    </location>
</feature>
<feature type="transmembrane region" description="Helical" evidence="10">
    <location>
        <begin position="182"/>
        <end position="200"/>
    </location>
</feature>
<dbReference type="InterPro" id="IPR023201">
    <property type="entry name" value="SecY_dom_sf"/>
</dbReference>
<evidence type="ECO:0000256" key="3">
    <source>
        <dbReference type="ARBA" id="ARBA00022448"/>
    </source>
</evidence>
<comment type="subunit">
    <text evidence="10">Component of the Sec protein translocase complex. Heterotrimer consisting of SecY, SecE and SecG subunits. The heterotrimers can form oligomers, although 1 heterotrimer is thought to be able to translocate proteins. Interacts with the ribosome. Interacts with SecDF, and other proteins may be involved. Interacts with SecA.</text>
</comment>
<proteinExistence type="inferred from homology"/>
<dbReference type="GO" id="GO:0043952">
    <property type="term" value="P:protein transport by the Sec complex"/>
    <property type="evidence" value="ECO:0007669"/>
    <property type="project" value="UniProtKB-UniRule"/>
</dbReference>
<keyword evidence="3 10" id="KW-0813">Transport</keyword>
<evidence type="ECO:0000256" key="6">
    <source>
        <dbReference type="ARBA" id="ARBA00022989"/>
    </source>
</evidence>
<feature type="transmembrane region" description="Helical" evidence="10">
    <location>
        <begin position="311"/>
        <end position="334"/>
    </location>
</feature>
<evidence type="ECO:0000256" key="2">
    <source>
        <dbReference type="ARBA" id="ARBA00005751"/>
    </source>
</evidence>
<comment type="caution">
    <text evidence="14">The sequence shown here is derived from an EMBL/GenBank/DDBJ whole genome shotgun (WGS) entry which is preliminary data.</text>
</comment>
<feature type="transmembrane region" description="Helical" evidence="10">
    <location>
        <begin position="154"/>
        <end position="175"/>
    </location>
</feature>
<evidence type="ECO:0000313" key="14">
    <source>
        <dbReference type="EMBL" id="KPJ54290.1"/>
    </source>
</evidence>
<name>A0A0S7WVT6_UNCT6</name>
<evidence type="ECO:0000256" key="9">
    <source>
        <dbReference type="ARBA" id="ARBA00039733"/>
    </source>
</evidence>
<keyword evidence="10" id="KW-1003">Cell membrane</keyword>
<evidence type="ECO:0000256" key="11">
    <source>
        <dbReference type="RuleBase" id="RU000537"/>
    </source>
</evidence>
<dbReference type="Pfam" id="PF00344">
    <property type="entry name" value="SecY"/>
    <property type="match status" value="1"/>
</dbReference>
<comment type="subcellular location">
    <subcellularLocation>
        <location evidence="10">Cell membrane</location>
        <topology evidence="10">Multi-pass membrane protein</topology>
    </subcellularLocation>
    <subcellularLocation>
        <location evidence="1 12">Membrane</location>
        <topology evidence="1 12">Multi-pass membrane protein</topology>
    </subcellularLocation>
</comment>
<dbReference type="GO" id="GO:0006605">
    <property type="term" value="P:protein targeting"/>
    <property type="evidence" value="ECO:0007669"/>
    <property type="project" value="UniProtKB-UniRule"/>
</dbReference>
<dbReference type="Gene3D" id="1.10.3370.10">
    <property type="entry name" value="SecY subunit domain"/>
    <property type="match status" value="1"/>
</dbReference>
<dbReference type="PIRSF" id="PIRSF004557">
    <property type="entry name" value="SecY"/>
    <property type="match status" value="1"/>
</dbReference>
<comment type="caution">
    <text evidence="10">Lacks conserved residue(s) required for the propagation of feature annotation.</text>
</comment>
<dbReference type="PANTHER" id="PTHR10906">
    <property type="entry name" value="SECY/SEC61-ALPHA FAMILY MEMBER"/>
    <property type="match status" value="1"/>
</dbReference>
<evidence type="ECO:0000256" key="5">
    <source>
        <dbReference type="ARBA" id="ARBA00022927"/>
    </source>
</evidence>
<evidence type="ECO:0000256" key="12">
    <source>
        <dbReference type="RuleBase" id="RU003484"/>
    </source>
</evidence>
<keyword evidence="6 10" id="KW-1133">Transmembrane helix</keyword>
<dbReference type="AlphaFoldDB" id="A0A0S7WVT6"/>
<dbReference type="Proteomes" id="UP000052008">
    <property type="component" value="Unassembled WGS sequence"/>
</dbReference>
<feature type="transmembrane region" description="Helical" evidence="10">
    <location>
        <begin position="212"/>
        <end position="237"/>
    </location>
</feature>
<evidence type="ECO:0000313" key="15">
    <source>
        <dbReference type="Proteomes" id="UP000052008"/>
    </source>
</evidence>
<protein>
    <recommendedName>
        <fullName evidence="9 10">Protein translocase subunit SecY</fullName>
    </recommendedName>
</protein>
<dbReference type="EMBL" id="LIZS01000004">
    <property type="protein sequence ID" value="KPJ54290.1"/>
    <property type="molecule type" value="Genomic_DNA"/>
</dbReference>
<evidence type="ECO:0000256" key="1">
    <source>
        <dbReference type="ARBA" id="ARBA00004141"/>
    </source>
</evidence>
<dbReference type="PROSITE" id="PS00756">
    <property type="entry name" value="SECY_2"/>
    <property type="match status" value="1"/>
</dbReference>
<organism evidence="14 15">
    <name type="scientific">candidate division TA06 bacterium DG_24</name>
    <dbReference type="NCBI Taxonomy" id="1703770"/>
    <lineage>
        <taxon>Bacteria</taxon>
        <taxon>Bacteria division TA06</taxon>
    </lineage>
</organism>
<evidence type="ECO:0000256" key="10">
    <source>
        <dbReference type="HAMAP-Rule" id="MF_01465"/>
    </source>
</evidence>
<dbReference type="PATRIC" id="fig|1703770.3.peg.203"/>
<comment type="function">
    <text evidence="10 11">The central subunit of the protein translocation channel SecYEG. Consists of two halves formed by TMs 1-5 and 6-10. These two domains form a lateral gate at the front which open onto the bilayer between TMs 2 and 7, and are clamped together by SecE at the back. The channel is closed by both a pore ring composed of hydrophobic SecY resides and a short helix (helix 2A) on the extracellular side of the membrane which forms a plug. The plug probably moves laterally to allow the channel to open. The ring and the pore may move independently.</text>
</comment>
<evidence type="ECO:0000256" key="7">
    <source>
        <dbReference type="ARBA" id="ARBA00023010"/>
    </source>
</evidence>
<dbReference type="PRINTS" id="PR00303">
    <property type="entry name" value="SECYTRNLCASE"/>
</dbReference>
<dbReference type="PROSITE" id="PS00755">
    <property type="entry name" value="SECY_1"/>
    <property type="match status" value="1"/>
</dbReference>
<dbReference type="InterPro" id="IPR002208">
    <property type="entry name" value="SecY/SEC61-alpha"/>
</dbReference>
<feature type="transmembrane region" description="Helical" evidence="10">
    <location>
        <begin position="114"/>
        <end position="134"/>
    </location>
</feature>
<accession>A0A0S7WVT6</accession>
<keyword evidence="4 10" id="KW-0812">Transmembrane</keyword>
<keyword evidence="5 10" id="KW-0653">Protein transport</keyword>
<gene>
    <name evidence="10" type="primary">secY</name>
    <name evidence="14" type="ORF">AMJ39_00650</name>
</gene>
<dbReference type="InterPro" id="IPR026593">
    <property type="entry name" value="SecY"/>
</dbReference>
<feature type="transmembrane region" description="Helical" evidence="10">
    <location>
        <begin position="366"/>
        <end position="388"/>
    </location>
</feature>
<dbReference type="SUPFAM" id="SSF103491">
    <property type="entry name" value="Preprotein translocase SecY subunit"/>
    <property type="match status" value="1"/>
</dbReference>
<dbReference type="FunFam" id="1.10.3370.10:FF:000001">
    <property type="entry name" value="Preprotein translocase subunit SecY"/>
    <property type="match status" value="1"/>
</dbReference>
<dbReference type="NCBIfam" id="TIGR00967">
    <property type="entry name" value="3a0501s007"/>
    <property type="match status" value="1"/>
</dbReference>
<dbReference type="GO" id="GO:0065002">
    <property type="term" value="P:intracellular protein transmembrane transport"/>
    <property type="evidence" value="ECO:0007669"/>
    <property type="project" value="UniProtKB-UniRule"/>
</dbReference>
<dbReference type="InterPro" id="IPR030659">
    <property type="entry name" value="SecY_CS"/>
</dbReference>
<evidence type="ECO:0000256" key="4">
    <source>
        <dbReference type="ARBA" id="ARBA00022692"/>
    </source>
</evidence>
<feature type="transmembrane region" description="Helical" evidence="10">
    <location>
        <begin position="265"/>
        <end position="286"/>
    </location>
</feature>
<feature type="transmembrane region" description="Helical" evidence="10">
    <location>
        <begin position="69"/>
        <end position="94"/>
    </location>
</feature>